<reference evidence="1" key="1">
    <citation type="submission" date="2021-02" db="EMBL/GenBank/DDBJ databases">
        <authorList>
            <consortium name="DOE Joint Genome Institute"/>
            <person name="Ahrendt S."/>
            <person name="Looney B.P."/>
            <person name="Miyauchi S."/>
            <person name="Morin E."/>
            <person name="Drula E."/>
            <person name="Courty P.E."/>
            <person name="Chicoki N."/>
            <person name="Fauchery L."/>
            <person name="Kohler A."/>
            <person name="Kuo A."/>
            <person name="Labutti K."/>
            <person name="Pangilinan J."/>
            <person name="Lipzen A."/>
            <person name="Riley R."/>
            <person name="Andreopoulos W."/>
            <person name="He G."/>
            <person name="Johnson J."/>
            <person name="Barry K.W."/>
            <person name="Grigoriev I.V."/>
            <person name="Nagy L."/>
            <person name="Hibbett D."/>
            <person name="Henrissat B."/>
            <person name="Matheny P.B."/>
            <person name="Labbe J."/>
            <person name="Martin F."/>
        </authorList>
    </citation>
    <scope>NUCLEOTIDE SEQUENCE</scope>
    <source>
        <strain evidence="1">FP105234-sp</strain>
    </source>
</reference>
<gene>
    <name evidence="1" type="ORF">FA95DRAFT_1611826</name>
</gene>
<evidence type="ECO:0000313" key="2">
    <source>
        <dbReference type="Proteomes" id="UP000814033"/>
    </source>
</evidence>
<reference evidence="1" key="2">
    <citation type="journal article" date="2022" name="New Phytol.">
        <title>Evolutionary transition to the ectomycorrhizal habit in the genomes of a hyperdiverse lineage of mushroom-forming fungi.</title>
        <authorList>
            <person name="Looney B."/>
            <person name="Miyauchi S."/>
            <person name="Morin E."/>
            <person name="Drula E."/>
            <person name="Courty P.E."/>
            <person name="Kohler A."/>
            <person name="Kuo A."/>
            <person name="LaButti K."/>
            <person name="Pangilinan J."/>
            <person name="Lipzen A."/>
            <person name="Riley R."/>
            <person name="Andreopoulos W."/>
            <person name="He G."/>
            <person name="Johnson J."/>
            <person name="Nolan M."/>
            <person name="Tritt A."/>
            <person name="Barry K.W."/>
            <person name="Grigoriev I.V."/>
            <person name="Nagy L.G."/>
            <person name="Hibbett D."/>
            <person name="Henrissat B."/>
            <person name="Matheny P.B."/>
            <person name="Labbe J."/>
            <person name="Martin F.M."/>
        </authorList>
    </citation>
    <scope>NUCLEOTIDE SEQUENCE</scope>
    <source>
        <strain evidence="1">FP105234-sp</strain>
    </source>
</reference>
<comment type="caution">
    <text evidence="1">The sequence shown here is derived from an EMBL/GenBank/DDBJ whole genome shotgun (WGS) entry which is preliminary data.</text>
</comment>
<dbReference type="EMBL" id="MU276199">
    <property type="protein sequence ID" value="KAI0040398.1"/>
    <property type="molecule type" value="Genomic_DNA"/>
</dbReference>
<accession>A0ACB8R8R3</accession>
<proteinExistence type="predicted"/>
<dbReference type="Proteomes" id="UP000814033">
    <property type="component" value="Unassembled WGS sequence"/>
</dbReference>
<sequence length="225" mass="23180">MTHQVNYYLTLAAPGLYIIQTPSNPTARSLETAWWVAGAHQAPSSSSTPAATPLVAHDPEPLASTPAPLALAHALAPTPGPTLLYSVLSPAPPAPPRAPTDRMSPTIPPGPHMLVAPIPTHFSAAPAFLAGSLQPSAAARESPMHVAGGSPVICAAVPPPRTPPPSPPQQFTPLTPAPRARVHRQQRSSPPPIPPPTPPYILPPMSPFGGARSVGLDCEDGQVAQ</sequence>
<protein>
    <submittedName>
        <fullName evidence="1">Uncharacterized protein</fullName>
    </submittedName>
</protein>
<evidence type="ECO:0000313" key="1">
    <source>
        <dbReference type="EMBL" id="KAI0040398.1"/>
    </source>
</evidence>
<organism evidence="1 2">
    <name type="scientific">Auriscalpium vulgare</name>
    <dbReference type="NCBI Taxonomy" id="40419"/>
    <lineage>
        <taxon>Eukaryota</taxon>
        <taxon>Fungi</taxon>
        <taxon>Dikarya</taxon>
        <taxon>Basidiomycota</taxon>
        <taxon>Agaricomycotina</taxon>
        <taxon>Agaricomycetes</taxon>
        <taxon>Russulales</taxon>
        <taxon>Auriscalpiaceae</taxon>
        <taxon>Auriscalpium</taxon>
    </lineage>
</organism>
<name>A0ACB8R8R3_9AGAM</name>
<keyword evidence="2" id="KW-1185">Reference proteome</keyword>